<gene>
    <name evidence="3" type="ORF">N341_03693</name>
</gene>
<dbReference type="InterPro" id="IPR029415">
    <property type="entry name" value="Lines_C"/>
</dbReference>
<protein>
    <submittedName>
        <fullName evidence="3">Protein Lines</fullName>
    </submittedName>
</protein>
<keyword evidence="4" id="KW-1185">Reference proteome</keyword>
<dbReference type="EMBL" id="KK371857">
    <property type="protein sequence ID" value="KFV43968.1"/>
    <property type="molecule type" value="Genomic_DNA"/>
</dbReference>
<evidence type="ECO:0000313" key="4">
    <source>
        <dbReference type="Proteomes" id="UP000054190"/>
    </source>
</evidence>
<dbReference type="PANTHER" id="PTHR16057:SF1">
    <property type="entry name" value="PROTEIN LINES HOMOLOG 1"/>
    <property type="match status" value="1"/>
</dbReference>
<accession>A0A093ETI2</accession>
<feature type="domain" description="Protein Lines C-terminal" evidence="2">
    <location>
        <begin position="726"/>
        <end position="761"/>
    </location>
</feature>
<dbReference type="PANTHER" id="PTHR16057">
    <property type="entry name" value="WINS1, 2 PROTEIN"/>
    <property type="match status" value="1"/>
</dbReference>
<dbReference type="AlphaFoldDB" id="A0A093ETI2"/>
<dbReference type="Pfam" id="PF14695">
    <property type="entry name" value="LINES_C"/>
    <property type="match status" value="1"/>
</dbReference>
<reference evidence="3 4" key="1">
    <citation type="submission" date="2014-04" db="EMBL/GenBank/DDBJ databases">
        <title>Genome evolution of avian class.</title>
        <authorList>
            <person name="Zhang G."/>
            <person name="Li C."/>
        </authorList>
    </citation>
    <scope>NUCLEOTIDE SEQUENCE [LARGE SCALE GENOMIC DNA]</scope>
    <source>
        <strain evidence="3">BGI_N341</strain>
    </source>
</reference>
<dbReference type="InterPro" id="IPR024875">
    <property type="entry name" value="Protein_Lines"/>
</dbReference>
<dbReference type="InterPro" id="IPR032794">
    <property type="entry name" value="LINES_N"/>
</dbReference>
<organism evidence="3 4">
    <name type="scientific">Tyto alba</name>
    <name type="common">Barn owl</name>
    <dbReference type="NCBI Taxonomy" id="56313"/>
    <lineage>
        <taxon>Eukaryota</taxon>
        <taxon>Metazoa</taxon>
        <taxon>Chordata</taxon>
        <taxon>Craniata</taxon>
        <taxon>Vertebrata</taxon>
        <taxon>Euteleostomi</taxon>
        <taxon>Archelosauria</taxon>
        <taxon>Archosauria</taxon>
        <taxon>Dinosauria</taxon>
        <taxon>Saurischia</taxon>
        <taxon>Theropoda</taxon>
        <taxon>Coelurosauria</taxon>
        <taxon>Aves</taxon>
        <taxon>Neognathae</taxon>
        <taxon>Neoaves</taxon>
        <taxon>Telluraves</taxon>
        <taxon>Strigiformes</taxon>
        <taxon>Tytonidae</taxon>
        <taxon>Tyto</taxon>
    </lineage>
</organism>
<proteinExistence type="predicted"/>
<evidence type="ECO:0000313" key="3">
    <source>
        <dbReference type="EMBL" id="KFV43968.1"/>
    </source>
</evidence>
<name>A0A093ETI2_TYTAL</name>
<evidence type="ECO:0000259" key="1">
    <source>
        <dbReference type="Pfam" id="PF14694"/>
    </source>
</evidence>
<dbReference type="Proteomes" id="UP000054190">
    <property type="component" value="Unassembled WGS sequence"/>
</dbReference>
<sequence length="770" mass="87156">MEISLLQQMYKDVLVGIPLAKESHHYTSLLNLCVEQSPEGDESCNWMHLPSTNGGIKSHGDTDMSDAVVPTTDDISNSFANMNSSFCPREVMLLQLTLIKMMVAKAQSQEIEFNTRQKYCEIFALLLKEAKIDSKLICLLSSTDQLLSHMASKSLASLVYFQLKEEIALNVTWLTFSLKTLSGFPANTQVAECLWTLTTLIKDILKDEVLPRAGILKKLLAPLDAVLEGFYNSILFHHFDSRHYISPYSEAANNLISFIDLLEALLASRTELELPLRCQRVLFLKVSYVLNLISSSIHYLVKKKFIMLLKKCVLYKSREDAKSGSLSLQSPSFYEDMLALSSAFLQIVNLPWLNHIPLREKASYFGGSETAPGDDTHSGSDQTVLRTLSLVVLKALEFKCLNSATEAEIEGEFQSSMSQLLIFWRSHMKCSPQSHPVVHHCEWLSLIFIEQDDDMWEAAKALLLIYLKFDRLRHDAVDSLSKKEEETWNFRTHANGYNPHCIFLFFLEKIAFDSTVLLDFLISSETCFLEYLVRYLKLLRKDWHQFVHVCDHFDTKHRIFQSISSVKPCNQEKQSGMTDESLQNACCKPEPETPVSLASSHNYLVFTTEQGDNEVSEYNQSNSLICNNSTSLLGSLQSLVNYDSSEDSELESDGKESLVNTKHVALNNESETRIRAACCSYTDCEPNTLKSEVLSLKQKGSNTSSCLTCMVSSDNIAPLRIMLCKTTKCLEELQNAISRLQRRNLFPYNPSALLKLLSHIEKISKNVNPQ</sequence>
<dbReference type="Pfam" id="PF14694">
    <property type="entry name" value="LINES_N"/>
    <property type="match status" value="1"/>
</dbReference>
<evidence type="ECO:0000259" key="2">
    <source>
        <dbReference type="Pfam" id="PF14695"/>
    </source>
</evidence>
<feature type="domain" description="Protein Lines N-terminal" evidence="1">
    <location>
        <begin position="196"/>
        <end position="550"/>
    </location>
</feature>